<dbReference type="PANTHER" id="PTHR21212">
    <property type="entry name" value="BERNARDINELLI-SEIP CONGENITAL LIPODYSTROPHY 2 HOMOLOG BSCL2 PROTEIN"/>
    <property type="match status" value="1"/>
</dbReference>
<evidence type="ECO:0000256" key="6">
    <source>
        <dbReference type="ARBA" id="ARBA00023136"/>
    </source>
</evidence>
<name>A0A8H7YAE3_PSICU</name>
<dbReference type="InterPro" id="IPR009617">
    <property type="entry name" value="Seipin"/>
</dbReference>
<dbReference type="CDD" id="cd23995">
    <property type="entry name" value="Seipin_BSCL2_like"/>
    <property type="match status" value="1"/>
</dbReference>
<sequence length="341" mass="37595">MSLPEPAKPRRSVLAAVVYLPFTVFIAFLATVLPALRPFAPRLVPLFVCSLFIPLVLLLSFSAAYVVWSSLSVSWQVPLYLQYGDGVPPYAFVFLPSLVPNQRYDISVNLILPCTEANIQLGNFMASLTLSTLNNKTLEYVRRPAIVLPARNPFWLSSKTIDKVKIPMLQSFIAGKANLAAKVEIGRHDSWTTLGQGYGREVNVASASLQGLVVPHGIRGLAIRFPLISALVSGGIFLCILSAILGTCILPLLLPAPQAEEEEEDTSEVKVEKTQLQSVDIPESRRGRRTSRRRRSRSVKSSDDKEIKVEESAQNIIPEDDGSTKSLRRRPTKLAAQSDEE</sequence>
<keyword evidence="5" id="KW-0443">Lipid metabolism</keyword>
<protein>
    <recommendedName>
        <fullName evidence="10">Seipin</fullName>
    </recommendedName>
</protein>
<feature type="compositionally biased region" description="Basic and acidic residues" evidence="7">
    <location>
        <begin position="300"/>
        <end position="311"/>
    </location>
</feature>
<feature type="compositionally biased region" description="Basic residues" evidence="7">
    <location>
        <begin position="286"/>
        <end position="298"/>
    </location>
</feature>
<evidence type="ECO:0008006" key="10">
    <source>
        <dbReference type="Google" id="ProtNLM"/>
    </source>
</evidence>
<evidence type="ECO:0000256" key="2">
    <source>
        <dbReference type="ARBA" id="ARBA00022692"/>
    </source>
</evidence>
<evidence type="ECO:0000313" key="9">
    <source>
        <dbReference type="EMBL" id="KAG5174030.1"/>
    </source>
</evidence>
<reference evidence="9" key="1">
    <citation type="submission" date="2021-02" db="EMBL/GenBank/DDBJ databases">
        <title>Psilocybe cubensis genome.</title>
        <authorList>
            <person name="Mckernan K.J."/>
            <person name="Crawford S."/>
            <person name="Trippe A."/>
            <person name="Kane L.T."/>
            <person name="Mclaughlin S."/>
        </authorList>
    </citation>
    <scope>NUCLEOTIDE SEQUENCE [LARGE SCALE GENOMIC DNA]</scope>
    <source>
        <strain evidence="9">MGC-MH-2018</strain>
    </source>
</reference>
<dbReference type="AlphaFoldDB" id="A0A8H7YAE3"/>
<dbReference type="EMBL" id="JAFIQS010000001">
    <property type="protein sequence ID" value="KAG5174030.1"/>
    <property type="molecule type" value="Genomic_DNA"/>
</dbReference>
<evidence type="ECO:0000256" key="4">
    <source>
        <dbReference type="ARBA" id="ARBA00022989"/>
    </source>
</evidence>
<organism evidence="9">
    <name type="scientific">Psilocybe cubensis</name>
    <name type="common">Psychedelic mushroom</name>
    <name type="synonym">Stropharia cubensis</name>
    <dbReference type="NCBI Taxonomy" id="181762"/>
    <lineage>
        <taxon>Eukaryota</taxon>
        <taxon>Fungi</taxon>
        <taxon>Dikarya</taxon>
        <taxon>Basidiomycota</taxon>
        <taxon>Agaricomycotina</taxon>
        <taxon>Agaricomycetes</taxon>
        <taxon>Agaricomycetidae</taxon>
        <taxon>Agaricales</taxon>
        <taxon>Agaricineae</taxon>
        <taxon>Strophariaceae</taxon>
        <taxon>Psilocybe</taxon>
    </lineage>
</organism>
<gene>
    <name evidence="9" type="ORF">JR316_000688</name>
</gene>
<dbReference type="GO" id="GO:0005789">
    <property type="term" value="C:endoplasmic reticulum membrane"/>
    <property type="evidence" value="ECO:0007669"/>
    <property type="project" value="UniProtKB-SubCell"/>
</dbReference>
<comment type="caution">
    <text evidence="9">The sequence shown here is derived from an EMBL/GenBank/DDBJ whole genome shotgun (WGS) entry which is preliminary data.</text>
</comment>
<dbReference type="PANTHER" id="PTHR21212:SF0">
    <property type="entry name" value="SEIPIN"/>
    <property type="match status" value="1"/>
</dbReference>
<evidence type="ECO:0000256" key="5">
    <source>
        <dbReference type="ARBA" id="ARBA00023098"/>
    </source>
</evidence>
<dbReference type="Pfam" id="PF06775">
    <property type="entry name" value="Seipin"/>
    <property type="match status" value="1"/>
</dbReference>
<keyword evidence="3" id="KW-0256">Endoplasmic reticulum</keyword>
<feature type="region of interest" description="Disordered" evidence="7">
    <location>
        <begin position="261"/>
        <end position="341"/>
    </location>
</feature>
<feature type="transmembrane region" description="Helical" evidence="8">
    <location>
        <begin position="12"/>
        <end position="36"/>
    </location>
</feature>
<dbReference type="GO" id="GO:0006629">
    <property type="term" value="P:lipid metabolic process"/>
    <property type="evidence" value="ECO:0007669"/>
    <property type="project" value="UniProtKB-KW"/>
</dbReference>
<comment type="subcellular location">
    <subcellularLocation>
        <location evidence="1">Endoplasmic reticulum membrane</location>
        <topology evidence="1">Multi-pass membrane protein</topology>
    </subcellularLocation>
</comment>
<keyword evidence="4 8" id="KW-1133">Transmembrane helix</keyword>
<dbReference type="GO" id="GO:0140042">
    <property type="term" value="P:lipid droplet formation"/>
    <property type="evidence" value="ECO:0007669"/>
    <property type="project" value="UniProtKB-ARBA"/>
</dbReference>
<evidence type="ECO:0000256" key="7">
    <source>
        <dbReference type="SAM" id="MobiDB-lite"/>
    </source>
</evidence>
<dbReference type="OrthoDB" id="3990054at2759"/>
<evidence type="ECO:0000256" key="8">
    <source>
        <dbReference type="SAM" id="Phobius"/>
    </source>
</evidence>
<accession>A0A8H7YAE3</accession>
<evidence type="ECO:0000256" key="3">
    <source>
        <dbReference type="ARBA" id="ARBA00022824"/>
    </source>
</evidence>
<proteinExistence type="predicted"/>
<evidence type="ECO:0000256" key="1">
    <source>
        <dbReference type="ARBA" id="ARBA00004477"/>
    </source>
</evidence>
<feature type="transmembrane region" description="Helical" evidence="8">
    <location>
        <begin position="227"/>
        <end position="254"/>
    </location>
</feature>
<keyword evidence="6 8" id="KW-0472">Membrane</keyword>
<feature type="transmembrane region" description="Helical" evidence="8">
    <location>
        <begin position="43"/>
        <end position="68"/>
    </location>
</feature>
<keyword evidence="2 8" id="KW-0812">Transmembrane</keyword>